<evidence type="ECO:0000313" key="13">
    <source>
        <dbReference type="Proteomes" id="UP000323011"/>
    </source>
</evidence>
<dbReference type="InterPro" id="IPR038765">
    <property type="entry name" value="Papain-like_cys_pep_sf"/>
</dbReference>
<keyword evidence="4 7" id="KW-0833">Ubl conjugation pathway</keyword>
<gene>
    <name evidence="12" type="ORF">FNF28_03173</name>
    <name evidence="10" type="ORF">FNF29_01918</name>
    <name evidence="11" type="ORF">FNF31_03581</name>
</gene>
<sequence length="256" mass="28005">MAAASPAPAPASAGASSEEVVKSKRWLPLESNPDLMNKYAESLGFPTAMYQFHEIFSTEDWALEMIPAPVIAVVFLYPIKDSTEAHRAAEKERIAKDGQEVSDKLYYTKQTIGNACGTIGLLHAIANVSDLTGGDVPLAPGKWWHSFVSKTKDMSADDKAAALEADEELEEEHKKTATDESAAVLETEDVYTHFIAFVQKDGCLYELDGRKDSPINHGASSKDSVLKDSMKVMREFMARDEGEIRFTMLALAPAAE</sequence>
<dbReference type="GO" id="GO:0004843">
    <property type="term" value="F:cysteine-type deubiquitinase activity"/>
    <property type="evidence" value="ECO:0007669"/>
    <property type="project" value="UniProtKB-UniRule"/>
</dbReference>
<evidence type="ECO:0000256" key="1">
    <source>
        <dbReference type="ARBA" id="ARBA00000707"/>
    </source>
</evidence>
<dbReference type="EC" id="3.4.19.12" evidence="8"/>
<evidence type="ECO:0000256" key="6">
    <source>
        <dbReference type="ARBA" id="ARBA00022807"/>
    </source>
</evidence>
<evidence type="ECO:0000256" key="8">
    <source>
        <dbReference type="RuleBase" id="RU361215"/>
    </source>
</evidence>
<dbReference type="Pfam" id="PF01088">
    <property type="entry name" value="Peptidase_C12"/>
    <property type="match status" value="1"/>
</dbReference>
<accession>A0A5A8D9B5</accession>
<dbReference type="GO" id="GO:0016579">
    <property type="term" value="P:protein deubiquitination"/>
    <property type="evidence" value="ECO:0007669"/>
    <property type="project" value="TreeGrafter"/>
</dbReference>
<evidence type="ECO:0000313" key="15">
    <source>
        <dbReference type="Proteomes" id="UP000325113"/>
    </source>
</evidence>
<dbReference type="Proteomes" id="UP000323011">
    <property type="component" value="Unassembled WGS sequence"/>
</dbReference>
<dbReference type="SUPFAM" id="SSF54001">
    <property type="entry name" value="Cysteine proteinases"/>
    <property type="match status" value="1"/>
</dbReference>
<reference evidence="13 14" key="1">
    <citation type="submission" date="2019-07" db="EMBL/GenBank/DDBJ databases">
        <title>Genomes of Cafeteria roenbergensis.</title>
        <authorList>
            <person name="Fischer M.G."/>
            <person name="Hackl T."/>
            <person name="Roman M."/>
        </authorList>
    </citation>
    <scope>NUCLEOTIDE SEQUENCE [LARGE SCALE GENOMIC DNA]</scope>
    <source>
        <strain evidence="10 13">BVI</strain>
        <strain evidence="11 15">Cflag</strain>
        <strain evidence="12 14">RCC970-E3</strain>
    </source>
</reference>
<keyword evidence="3 7" id="KW-0645">Protease</keyword>
<evidence type="ECO:0000256" key="2">
    <source>
        <dbReference type="ARBA" id="ARBA00009326"/>
    </source>
</evidence>
<evidence type="ECO:0000259" key="9">
    <source>
        <dbReference type="PROSITE" id="PS52048"/>
    </source>
</evidence>
<evidence type="ECO:0000313" key="12">
    <source>
        <dbReference type="EMBL" id="KAA0166404.1"/>
    </source>
</evidence>
<dbReference type="EMBL" id="VLTM01000032">
    <property type="protein sequence ID" value="KAA0161795.1"/>
    <property type="molecule type" value="Genomic_DNA"/>
</dbReference>
<feature type="active site" description="Proton donor" evidence="7">
    <location>
        <position position="193"/>
    </location>
</feature>
<keyword evidence="13" id="KW-1185">Reference proteome</keyword>
<dbReference type="PANTHER" id="PTHR10589">
    <property type="entry name" value="UBIQUITIN CARBOXYL-TERMINAL HYDROLASE"/>
    <property type="match status" value="1"/>
</dbReference>
<dbReference type="InterPro" id="IPR057254">
    <property type="entry name" value="UCH_AS"/>
</dbReference>
<dbReference type="GO" id="GO:0006511">
    <property type="term" value="P:ubiquitin-dependent protein catabolic process"/>
    <property type="evidence" value="ECO:0007669"/>
    <property type="project" value="UniProtKB-UniRule"/>
</dbReference>
<dbReference type="FunFam" id="3.40.532.10:FF:000006">
    <property type="entry name" value="Ubiquitin carboxyl-terminal hydrolase"/>
    <property type="match status" value="1"/>
</dbReference>
<name>A0A5A8D9B5_CAFRO</name>
<organism evidence="11 15">
    <name type="scientific">Cafeteria roenbergensis</name>
    <name type="common">Marine flagellate</name>
    <dbReference type="NCBI Taxonomy" id="33653"/>
    <lineage>
        <taxon>Eukaryota</taxon>
        <taxon>Sar</taxon>
        <taxon>Stramenopiles</taxon>
        <taxon>Bigyra</taxon>
        <taxon>Opalozoa</taxon>
        <taxon>Bicosoecida</taxon>
        <taxon>Cafeteriaceae</taxon>
        <taxon>Cafeteria</taxon>
    </lineage>
</organism>
<evidence type="ECO:0000256" key="4">
    <source>
        <dbReference type="ARBA" id="ARBA00022786"/>
    </source>
</evidence>
<dbReference type="PRINTS" id="PR00707">
    <property type="entry name" value="UBCTHYDRLASE"/>
</dbReference>
<feature type="active site" description="Nucleophile" evidence="7">
    <location>
        <position position="116"/>
    </location>
</feature>
<comment type="caution">
    <text evidence="11">The sequence shown here is derived from an EMBL/GenBank/DDBJ whole genome shotgun (WGS) entry which is preliminary data.</text>
</comment>
<evidence type="ECO:0000256" key="3">
    <source>
        <dbReference type="ARBA" id="ARBA00022670"/>
    </source>
</evidence>
<dbReference type="InterPro" id="IPR036959">
    <property type="entry name" value="Peptidase_C12_UCH_sf"/>
</dbReference>
<dbReference type="OMA" id="IDLHYVC"/>
<dbReference type="EMBL" id="VLTL01000040">
    <property type="protein sequence ID" value="KAA0166404.1"/>
    <property type="molecule type" value="Genomic_DNA"/>
</dbReference>
<dbReference type="PANTHER" id="PTHR10589:SF17">
    <property type="entry name" value="UBIQUITIN CARBOXYL-TERMINAL HYDROLASE"/>
    <property type="match status" value="1"/>
</dbReference>
<evidence type="ECO:0000313" key="11">
    <source>
        <dbReference type="EMBL" id="KAA0161795.1"/>
    </source>
</evidence>
<protein>
    <recommendedName>
        <fullName evidence="8">Ubiquitin carboxyl-terminal hydrolase</fullName>
        <ecNumber evidence="8">3.4.19.12</ecNumber>
    </recommendedName>
</protein>
<feature type="domain" description="UCH catalytic" evidence="9">
    <location>
        <begin position="25"/>
        <end position="253"/>
    </location>
</feature>
<dbReference type="AlphaFoldDB" id="A0A5A8D9B5"/>
<dbReference type="Proteomes" id="UP000324907">
    <property type="component" value="Unassembled WGS sequence"/>
</dbReference>
<dbReference type="Gene3D" id="3.40.532.10">
    <property type="entry name" value="Peptidase C12, ubiquitin carboxyl-terminal hydrolase"/>
    <property type="match status" value="1"/>
</dbReference>
<dbReference type="InterPro" id="IPR001578">
    <property type="entry name" value="Peptidase_C12_UCH"/>
</dbReference>
<comment type="similarity">
    <text evidence="2 7 8">Belongs to the peptidase C12 family.</text>
</comment>
<keyword evidence="6 7" id="KW-0788">Thiol protease</keyword>
<dbReference type="EMBL" id="VLTN01000008">
    <property type="protein sequence ID" value="KAA0155167.1"/>
    <property type="molecule type" value="Genomic_DNA"/>
</dbReference>
<comment type="catalytic activity">
    <reaction evidence="1 7 8">
        <text>Thiol-dependent hydrolysis of ester, thioester, amide, peptide and isopeptide bonds formed by the C-terminal Gly of ubiquitin (a 76-residue protein attached to proteins as an intracellular targeting signal).</text>
        <dbReference type="EC" id="3.4.19.12"/>
    </reaction>
</comment>
<evidence type="ECO:0000313" key="10">
    <source>
        <dbReference type="EMBL" id="KAA0155167.1"/>
    </source>
</evidence>
<dbReference type="Proteomes" id="UP000325113">
    <property type="component" value="Unassembled WGS sequence"/>
</dbReference>
<dbReference type="CDD" id="cd09616">
    <property type="entry name" value="Peptidase_C12_UCH_L1_L3"/>
    <property type="match status" value="1"/>
</dbReference>
<evidence type="ECO:0000256" key="5">
    <source>
        <dbReference type="ARBA" id="ARBA00022801"/>
    </source>
</evidence>
<keyword evidence="5 7" id="KW-0378">Hydrolase</keyword>
<evidence type="ECO:0000256" key="7">
    <source>
        <dbReference type="PROSITE-ProRule" id="PRU01393"/>
    </source>
</evidence>
<proteinExistence type="inferred from homology"/>
<evidence type="ECO:0000313" key="14">
    <source>
        <dbReference type="Proteomes" id="UP000324907"/>
    </source>
</evidence>
<feature type="site" description="Transition state stabilizer" evidence="7">
    <location>
        <position position="110"/>
    </location>
</feature>
<feature type="site" description="Important for enzyme activity" evidence="7">
    <location>
        <position position="208"/>
    </location>
</feature>
<dbReference type="PROSITE" id="PS00140">
    <property type="entry name" value="UCH_1"/>
    <property type="match status" value="1"/>
</dbReference>
<dbReference type="PROSITE" id="PS52048">
    <property type="entry name" value="UCH_DOMAIN"/>
    <property type="match status" value="1"/>
</dbReference>
<dbReference type="GO" id="GO:0005737">
    <property type="term" value="C:cytoplasm"/>
    <property type="evidence" value="ECO:0007669"/>
    <property type="project" value="TreeGrafter"/>
</dbReference>